<proteinExistence type="predicted"/>
<dbReference type="Proteomes" id="UP001558613">
    <property type="component" value="Unassembled WGS sequence"/>
</dbReference>
<reference evidence="2 3" key="1">
    <citation type="submission" date="2023-09" db="EMBL/GenBank/DDBJ databases">
        <authorList>
            <person name="Wang M."/>
        </authorList>
    </citation>
    <scope>NUCLEOTIDE SEQUENCE [LARGE SCALE GENOMIC DNA]</scope>
    <source>
        <strain evidence="2">GT-2023</strain>
        <tissue evidence="2">Liver</tissue>
    </source>
</reference>
<evidence type="ECO:0000313" key="2">
    <source>
        <dbReference type="EMBL" id="KAL1251393.1"/>
    </source>
</evidence>
<feature type="region of interest" description="Disordered" evidence="1">
    <location>
        <begin position="25"/>
        <end position="71"/>
    </location>
</feature>
<name>A0ABR3LEX2_9TELE</name>
<protein>
    <submittedName>
        <fullName evidence="2">Uncharacterized protein</fullName>
    </submittedName>
</protein>
<keyword evidence="3" id="KW-1185">Reference proteome</keyword>
<accession>A0ABR3LEX2</accession>
<gene>
    <name evidence="2" type="ORF">QQF64_019189</name>
</gene>
<evidence type="ECO:0000256" key="1">
    <source>
        <dbReference type="SAM" id="MobiDB-lite"/>
    </source>
</evidence>
<evidence type="ECO:0000313" key="3">
    <source>
        <dbReference type="Proteomes" id="UP001558613"/>
    </source>
</evidence>
<organism evidence="2 3">
    <name type="scientific">Cirrhinus molitorella</name>
    <name type="common">mud carp</name>
    <dbReference type="NCBI Taxonomy" id="172907"/>
    <lineage>
        <taxon>Eukaryota</taxon>
        <taxon>Metazoa</taxon>
        <taxon>Chordata</taxon>
        <taxon>Craniata</taxon>
        <taxon>Vertebrata</taxon>
        <taxon>Euteleostomi</taxon>
        <taxon>Actinopterygii</taxon>
        <taxon>Neopterygii</taxon>
        <taxon>Teleostei</taxon>
        <taxon>Ostariophysi</taxon>
        <taxon>Cypriniformes</taxon>
        <taxon>Cyprinidae</taxon>
        <taxon>Labeoninae</taxon>
        <taxon>Labeonini</taxon>
        <taxon>Cirrhinus</taxon>
    </lineage>
</organism>
<feature type="compositionally biased region" description="Basic and acidic residues" evidence="1">
    <location>
        <begin position="58"/>
        <end position="71"/>
    </location>
</feature>
<comment type="caution">
    <text evidence="2">The sequence shown here is derived from an EMBL/GenBank/DDBJ whole genome shotgun (WGS) entry which is preliminary data.</text>
</comment>
<sequence>MLYSCLDLLLSPSLGRLKWEPAGARGQAATGLSKVTPGKAGSTSVALMHPGTLSPPLRPRDAGRDKPERGRLSSCCLARATLEGTGSRAGIC</sequence>
<dbReference type="EMBL" id="JAYMGO010000022">
    <property type="protein sequence ID" value="KAL1251393.1"/>
    <property type="molecule type" value="Genomic_DNA"/>
</dbReference>